<evidence type="ECO:0000259" key="3">
    <source>
        <dbReference type="Pfam" id="PF08212"/>
    </source>
</evidence>
<dbReference type="CDD" id="cd19438">
    <property type="entry name" value="lipocalin_Blc-like"/>
    <property type="match status" value="1"/>
</dbReference>
<feature type="signal peptide" evidence="2">
    <location>
        <begin position="1"/>
        <end position="21"/>
    </location>
</feature>
<comment type="caution">
    <text evidence="4">The sequence shown here is derived from an EMBL/GenBank/DDBJ whole genome shotgun (WGS) entry which is preliminary data.</text>
</comment>
<comment type="subunit">
    <text evidence="2">Homodimer.</text>
</comment>
<dbReference type="SUPFAM" id="SSF50814">
    <property type="entry name" value="Lipocalins"/>
    <property type="match status" value="1"/>
</dbReference>
<organism evidence="4 5">
    <name type="scientific">Herminiimonas contaminans</name>
    <dbReference type="NCBI Taxonomy" id="1111140"/>
    <lineage>
        <taxon>Bacteria</taxon>
        <taxon>Pseudomonadati</taxon>
        <taxon>Pseudomonadota</taxon>
        <taxon>Betaproteobacteria</taxon>
        <taxon>Burkholderiales</taxon>
        <taxon>Oxalobacteraceae</taxon>
        <taxon>Herminiimonas</taxon>
    </lineage>
</organism>
<dbReference type="InterPro" id="IPR022272">
    <property type="entry name" value="Lipocalin_CS"/>
</dbReference>
<accession>A0ABS0EXH4</accession>
<keyword evidence="2" id="KW-0446">Lipid-binding</keyword>
<evidence type="ECO:0000313" key="5">
    <source>
        <dbReference type="Proteomes" id="UP000657372"/>
    </source>
</evidence>
<dbReference type="RefSeq" id="WP_195875412.1">
    <property type="nucleotide sequence ID" value="NZ_JADOEL010000006.1"/>
</dbReference>
<sequence>MKKLLITTALLATCLTAPSWAQQVSTVVSVDLARYTGKWYEIARFPNRFQDDCIANVSAQYDKRTDGDIDVTNRCLQAGGKIDEAVGRARVDDTGTNAKLKVRFAPDWLSWIPYVWADYWIIDLDADYTLAAVGGPSRDYLWVLSRTPTVPEAAYEALVNRVTAQGFDTSKLVKTRQDSAGK</sequence>
<dbReference type="Proteomes" id="UP000657372">
    <property type="component" value="Unassembled WGS sequence"/>
</dbReference>
<comment type="similarity">
    <text evidence="1 2">Belongs to the calycin superfamily. Lipocalin family.</text>
</comment>
<name>A0ABS0EXH4_9BURK</name>
<keyword evidence="2" id="KW-0449">Lipoprotein</keyword>
<dbReference type="PIRSF" id="PIRSF036893">
    <property type="entry name" value="Lipocalin_ApoD"/>
    <property type="match status" value="1"/>
</dbReference>
<keyword evidence="2" id="KW-0998">Cell outer membrane</keyword>
<dbReference type="EMBL" id="JADOEL010000006">
    <property type="protein sequence ID" value="MBF8177853.1"/>
    <property type="molecule type" value="Genomic_DNA"/>
</dbReference>
<comment type="function">
    <text evidence="2">Involved in the storage or transport of lipids necessary for membrane maintenance under stressful conditions. Displays a binding preference for lysophospholipids.</text>
</comment>
<proteinExistence type="inferred from homology"/>
<dbReference type="InterPro" id="IPR047202">
    <property type="entry name" value="Lipocalin_Blc-like_dom"/>
</dbReference>
<evidence type="ECO:0000256" key="2">
    <source>
        <dbReference type="PIRNR" id="PIRNR036893"/>
    </source>
</evidence>
<dbReference type="InterPro" id="IPR002446">
    <property type="entry name" value="Lipocalin_bac"/>
</dbReference>
<reference evidence="4 5" key="1">
    <citation type="submission" date="2020-11" db="EMBL/GenBank/DDBJ databases">
        <title>WGS of Herminiimonas contaminans strain Marseille-Q4544 isolated from planarians Schmidtea mediterranea.</title>
        <authorList>
            <person name="Kangale L."/>
        </authorList>
    </citation>
    <scope>NUCLEOTIDE SEQUENCE [LARGE SCALE GENOMIC DNA]</scope>
    <source>
        <strain evidence="4 5">Marseille-Q4544</strain>
    </source>
</reference>
<keyword evidence="2" id="KW-0732">Signal</keyword>
<evidence type="ECO:0000256" key="1">
    <source>
        <dbReference type="ARBA" id="ARBA00006889"/>
    </source>
</evidence>
<dbReference type="InterPro" id="IPR012674">
    <property type="entry name" value="Calycin"/>
</dbReference>
<dbReference type="Pfam" id="PF08212">
    <property type="entry name" value="Lipocalin_2"/>
    <property type="match status" value="1"/>
</dbReference>
<gene>
    <name evidence="4" type="ORF">IXC47_09185</name>
</gene>
<protein>
    <recommendedName>
        <fullName evidence="2">Outer membrane lipoprotein Blc</fullName>
    </recommendedName>
</protein>
<dbReference type="Gene3D" id="2.40.128.20">
    <property type="match status" value="1"/>
</dbReference>
<comment type="subcellular location">
    <subcellularLocation>
        <location evidence="2">Cell outer membrane</location>
    </subcellularLocation>
</comment>
<dbReference type="InterPro" id="IPR000566">
    <property type="entry name" value="Lipocln_cytosolic_FA-bd_dom"/>
</dbReference>
<dbReference type="InterPro" id="IPR022271">
    <property type="entry name" value="Lipocalin_ApoD"/>
</dbReference>
<dbReference type="PANTHER" id="PTHR10612:SF34">
    <property type="entry name" value="APOLIPOPROTEIN D"/>
    <property type="match status" value="1"/>
</dbReference>
<dbReference type="PANTHER" id="PTHR10612">
    <property type="entry name" value="APOLIPOPROTEIN D"/>
    <property type="match status" value="1"/>
</dbReference>
<feature type="chain" id="PRO_5045016480" description="Outer membrane lipoprotein Blc" evidence="2">
    <location>
        <begin position="22"/>
        <end position="182"/>
    </location>
</feature>
<feature type="domain" description="Lipocalin/cytosolic fatty-acid binding" evidence="3">
    <location>
        <begin position="30"/>
        <end position="177"/>
    </location>
</feature>
<evidence type="ECO:0000313" key="4">
    <source>
        <dbReference type="EMBL" id="MBF8177853.1"/>
    </source>
</evidence>
<keyword evidence="2" id="KW-0472">Membrane</keyword>
<keyword evidence="5" id="KW-1185">Reference proteome</keyword>
<dbReference type="PRINTS" id="PR01171">
    <property type="entry name" value="BCTLIPOCALIN"/>
</dbReference>
<dbReference type="PROSITE" id="PS00213">
    <property type="entry name" value="LIPOCALIN"/>
    <property type="match status" value="1"/>
</dbReference>